<dbReference type="STRING" id="1379870.SD10_14535"/>
<dbReference type="Pfam" id="PF00027">
    <property type="entry name" value="cNMP_binding"/>
    <property type="match status" value="1"/>
</dbReference>
<keyword evidence="3" id="KW-1185">Reference proteome</keyword>
<dbReference type="InterPro" id="IPR000595">
    <property type="entry name" value="cNMP-bd_dom"/>
</dbReference>
<proteinExistence type="predicted"/>
<dbReference type="AlphaFoldDB" id="A0A0E3V7J4"/>
<accession>A0A0E3V7J4</accession>
<evidence type="ECO:0000313" key="3">
    <source>
        <dbReference type="Proteomes" id="UP000033054"/>
    </source>
</evidence>
<name>A0A0E3V7J4_9BACT</name>
<evidence type="ECO:0000259" key="1">
    <source>
        <dbReference type="Pfam" id="PF00027"/>
    </source>
</evidence>
<dbReference type="InterPro" id="IPR018490">
    <property type="entry name" value="cNMP-bd_dom_sf"/>
</dbReference>
<dbReference type="OrthoDB" id="663011at2"/>
<dbReference type="SUPFAM" id="SSF51206">
    <property type="entry name" value="cAMP-binding domain-like"/>
    <property type="match status" value="1"/>
</dbReference>
<dbReference type="PATRIC" id="fig|1379870.5.peg.3161"/>
<dbReference type="EMBL" id="CP010429">
    <property type="protein sequence ID" value="AKD55937.1"/>
    <property type="molecule type" value="Genomic_DNA"/>
</dbReference>
<dbReference type="Proteomes" id="UP000033054">
    <property type="component" value="Chromosome"/>
</dbReference>
<protein>
    <submittedName>
        <fullName evidence="2">Crp/Fnr family transcriptional regulator</fullName>
    </submittedName>
</protein>
<gene>
    <name evidence="2" type="ORF">SD10_14535</name>
</gene>
<evidence type="ECO:0000313" key="2">
    <source>
        <dbReference type="EMBL" id="AKD55937.1"/>
    </source>
</evidence>
<dbReference type="Gene3D" id="2.60.120.10">
    <property type="entry name" value="Jelly Rolls"/>
    <property type="match status" value="1"/>
</dbReference>
<dbReference type="HOGENOM" id="CLU_075053_9_1_10"/>
<dbReference type="InterPro" id="IPR014710">
    <property type="entry name" value="RmlC-like_jellyroll"/>
</dbReference>
<feature type="domain" description="Cyclic nucleotide-binding" evidence="1">
    <location>
        <begin position="38"/>
        <end position="122"/>
    </location>
</feature>
<sequence>MASPKYVTLQQQLQQFAQLSDADIDLATDFWQARTVSRHDFFNTPNSLCRHIGFIVKGIFRVYYVDPRTELEHNLYFATENMFVTSLKSLLTQTTCPYTIEALETSELMVMQYDHLQQLYARSHGWERFGRLLAEQYFLMNQIRSESLLTQTAEERYVDLLTNHPDLLNRVSLGHISSFLGIKGPSLSRIRAQVARKS</sequence>
<dbReference type="RefSeq" id="WP_046574586.1">
    <property type="nucleotide sequence ID" value="NZ_CP010429.1"/>
</dbReference>
<reference evidence="2 3" key="1">
    <citation type="journal article" date="2014" name="Curr. Microbiol.">
        <title>Spirosoma radiotolerans sp. nov., a gamma-radiation-resistant bacterium isolated from gamma ray-irradiated soil.</title>
        <authorList>
            <person name="Lee J.J."/>
            <person name="Srinivasan S."/>
            <person name="Lim S."/>
            <person name="Joe M."/>
            <person name="Im S."/>
            <person name="Bae S.I."/>
            <person name="Park K.R."/>
            <person name="Han J.H."/>
            <person name="Park S.H."/>
            <person name="Joo B.M."/>
            <person name="Park S.J."/>
            <person name="Kim M.K."/>
        </authorList>
    </citation>
    <scope>NUCLEOTIDE SEQUENCE [LARGE SCALE GENOMIC DNA]</scope>
    <source>
        <strain evidence="2 3">DG5A</strain>
    </source>
</reference>
<dbReference type="KEGG" id="srd:SD10_14535"/>
<organism evidence="2 3">
    <name type="scientific">Spirosoma radiotolerans</name>
    <dbReference type="NCBI Taxonomy" id="1379870"/>
    <lineage>
        <taxon>Bacteria</taxon>
        <taxon>Pseudomonadati</taxon>
        <taxon>Bacteroidota</taxon>
        <taxon>Cytophagia</taxon>
        <taxon>Cytophagales</taxon>
        <taxon>Cytophagaceae</taxon>
        <taxon>Spirosoma</taxon>
    </lineage>
</organism>